<comment type="caution">
    <text evidence="2">The sequence shown here is derived from an EMBL/GenBank/DDBJ whole genome shotgun (WGS) entry which is preliminary data.</text>
</comment>
<feature type="domain" description="DUF58" evidence="1">
    <location>
        <begin position="185"/>
        <end position="299"/>
    </location>
</feature>
<proteinExistence type="predicted"/>
<accession>A0ABU9DK50</accession>
<name>A0ABU9DK50_9BACL</name>
<protein>
    <submittedName>
        <fullName evidence="2">DUF58 domain-containing protein</fullName>
    </submittedName>
</protein>
<organism evidence="2 3">
    <name type="scientific">Paenibacillus filicis</name>
    <dbReference type="NCBI Taxonomy" id="669464"/>
    <lineage>
        <taxon>Bacteria</taxon>
        <taxon>Bacillati</taxon>
        <taxon>Bacillota</taxon>
        <taxon>Bacilli</taxon>
        <taxon>Bacillales</taxon>
        <taxon>Paenibacillaceae</taxon>
        <taxon>Paenibacillus</taxon>
    </lineage>
</organism>
<dbReference type="EMBL" id="JBBPCC010000008">
    <property type="protein sequence ID" value="MEK8129164.1"/>
    <property type="molecule type" value="Genomic_DNA"/>
</dbReference>
<evidence type="ECO:0000259" key="1">
    <source>
        <dbReference type="Pfam" id="PF01882"/>
    </source>
</evidence>
<dbReference type="RefSeq" id="WP_341416256.1">
    <property type="nucleotide sequence ID" value="NZ_JBBPCC010000008.1"/>
</dbReference>
<dbReference type="PANTHER" id="PTHR34351:SF2">
    <property type="entry name" value="DUF58 DOMAIN-CONTAINING PROTEIN"/>
    <property type="match status" value="1"/>
</dbReference>
<evidence type="ECO:0000313" key="2">
    <source>
        <dbReference type="EMBL" id="MEK8129164.1"/>
    </source>
</evidence>
<gene>
    <name evidence="2" type="ORF">WMW72_14760</name>
</gene>
<reference evidence="2 3" key="1">
    <citation type="submission" date="2024-04" db="EMBL/GenBank/DDBJ databases">
        <title>draft genome sequnece of Paenibacillus filicis.</title>
        <authorList>
            <person name="Kim D.-U."/>
        </authorList>
    </citation>
    <scope>NUCLEOTIDE SEQUENCE [LARGE SCALE GENOMIC DNA]</scope>
    <source>
        <strain evidence="2 3">KACC14197</strain>
    </source>
</reference>
<evidence type="ECO:0000313" key="3">
    <source>
        <dbReference type="Proteomes" id="UP001469365"/>
    </source>
</evidence>
<dbReference type="Proteomes" id="UP001469365">
    <property type="component" value="Unassembled WGS sequence"/>
</dbReference>
<sequence>MGIPSLLFGTVVVLTLLALLYRVRALKHLEYTRHFSRSIVYAGDRIEMVERIVNRKLLPLPWLRLESLIAQGLVFDSQTNLDIRSGELFQNHISLFSLRPYRQITRRHQVLCAKRGLYRLDSATMTTGDPLGLNVGSIRFALKAELLVYPCPAELEELPLPVRSWLGELPVRRWVAEDPFLTSGVRGYRPGDPLSAVNWKATARTGELQVHRKDYTADHRLMIVLNLDVSEGMWKSVTDPERMELGIRYAASIAAHAVRHGMEVGLMCNGRLQGGPVAPVHLAPRGGEAQLTELLELLAKLELETADTINGLLEQEAGRLESAAVEGVADYVLLTCYTSDQLLDRLERLTWQGARIEQLTIPEVREEESA</sequence>
<dbReference type="InterPro" id="IPR002881">
    <property type="entry name" value="DUF58"/>
</dbReference>
<keyword evidence="3" id="KW-1185">Reference proteome</keyword>
<dbReference type="Pfam" id="PF01882">
    <property type="entry name" value="DUF58"/>
    <property type="match status" value="1"/>
</dbReference>
<dbReference type="PANTHER" id="PTHR34351">
    <property type="entry name" value="SLR1927 PROTEIN-RELATED"/>
    <property type="match status" value="1"/>
</dbReference>